<keyword evidence="6" id="KW-0694">RNA-binding</keyword>
<dbReference type="PANTHER" id="PTHR47959">
    <property type="entry name" value="ATP-DEPENDENT RNA HELICASE RHLE-RELATED"/>
    <property type="match status" value="1"/>
</dbReference>
<feature type="compositionally biased region" description="Basic residues" evidence="10">
    <location>
        <begin position="540"/>
        <end position="553"/>
    </location>
</feature>
<feature type="short sequence motif" description="Q motif" evidence="9">
    <location>
        <begin position="3"/>
        <end position="31"/>
    </location>
</feature>
<keyword evidence="3" id="KW-0378">Hydrolase</keyword>
<dbReference type="GO" id="GO:0003724">
    <property type="term" value="F:RNA helicase activity"/>
    <property type="evidence" value="ECO:0007669"/>
    <property type="project" value="UniProtKB-EC"/>
</dbReference>
<evidence type="ECO:0000256" key="10">
    <source>
        <dbReference type="SAM" id="MobiDB-lite"/>
    </source>
</evidence>
<evidence type="ECO:0000256" key="8">
    <source>
        <dbReference type="ARBA" id="ARBA00047984"/>
    </source>
</evidence>
<keyword evidence="4" id="KW-0347">Helicase</keyword>
<feature type="domain" description="Helicase ATP-binding" evidence="11">
    <location>
        <begin position="34"/>
        <end position="205"/>
    </location>
</feature>
<evidence type="ECO:0000313" key="14">
    <source>
        <dbReference type="EMBL" id="CRZ02867.1"/>
    </source>
</evidence>
<dbReference type="Pfam" id="PF00270">
    <property type="entry name" value="DEAD"/>
    <property type="match status" value="1"/>
</dbReference>
<evidence type="ECO:0000259" key="11">
    <source>
        <dbReference type="PROSITE" id="PS51192"/>
    </source>
</evidence>
<evidence type="ECO:0000256" key="2">
    <source>
        <dbReference type="ARBA" id="ARBA00022741"/>
    </source>
</evidence>
<dbReference type="SMART" id="SM00487">
    <property type="entry name" value="DEXDc"/>
    <property type="match status" value="1"/>
</dbReference>
<dbReference type="InterPro" id="IPR050079">
    <property type="entry name" value="DEAD_box_RNA_helicase"/>
</dbReference>
<dbReference type="GO" id="GO:0016787">
    <property type="term" value="F:hydrolase activity"/>
    <property type="evidence" value="ECO:0007669"/>
    <property type="project" value="UniProtKB-KW"/>
</dbReference>
<name>A0A0H5QMT1_9EUKA</name>
<dbReference type="InterPro" id="IPR014001">
    <property type="entry name" value="Helicase_ATP-bd"/>
</dbReference>
<proteinExistence type="inferred from homology"/>
<dbReference type="Pfam" id="PF00271">
    <property type="entry name" value="Helicase_C"/>
    <property type="match status" value="1"/>
</dbReference>
<feature type="domain" description="Helicase C-terminal" evidence="12">
    <location>
        <begin position="216"/>
        <end position="424"/>
    </location>
</feature>
<dbReference type="PROSITE" id="PS51192">
    <property type="entry name" value="HELICASE_ATP_BIND_1"/>
    <property type="match status" value="1"/>
</dbReference>
<feature type="region of interest" description="Disordered" evidence="10">
    <location>
        <begin position="524"/>
        <end position="553"/>
    </location>
</feature>
<evidence type="ECO:0000259" key="12">
    <source>
        <dbReference type="PROSITE" id="PS51194"/>
    </source>
</evidence>
<dbReference type="AlphaFoldDB" id="A0A0H5QMT1"/>
<dbReference type="PROSITE" id="PS51194">
    <property type="entry name" value="HELICASE_CTER"/>
    <property type="match status" value="1"/>
</dbReference>
<dbReference type="GO" id="GO:0003723">
    <property type="term" value="F:RNA binding"/>
    <property type="evidence" value="ECO:0007669"/>
    <property type="project" value="UniProtKB-KW"/>
</dbReference>
<dbReference type="SUPFAM" id="SSF52540">
    <property type="entry name" value="P-loop containing nucleoside triphosphate hydrolases"/>
    <property type="match status" value="1"/>
</dbReference>
<evidence type="ECO:0000256" key="4">
    <source>
        <dbReference type="ARBA" id="ARBA00022806"/>
    </source>
</evidence>
<sequence length="553" mass="61731">MPTTFNALGLDARLWKSIAKMGFIRPTLIQEHTIPIALTGSDVLLRGRTGSGKSLAFLIPTIQNILNMKLQNVSACAIVLAPTRDLCRQLTQVLNALLHFSYDLIAAVNLEGRTSSAPLPRDLSHILVGTPASVLTFLKAPHDLNLKVLIVDEADLVLSYGYTADLHELITLLPSRALQTILVSATLNVELDALKSLILRKPAIVKLNEEDGDDQDLKQFYIKTAYEDKCLVLFALLKLGPIAGKTLIFVQDVTSAFQLKLFLEAFSIRNVVLNSELPINSRTEIIHSFNRGLFDYLITTDNSMSTPTTGSKSKKANDDSEFNAARGIDFENVANIINFDVPSTVSSYVHRVGRVARAGHSGNAFTLLTAAPEVTTVWEKICAHYTIGNDDGDDDEMVSDCDIKELVMDAANVHAFKYRVDDVLNSISTKAVKEARLSQLKEEIVNSDMLQSHFEDHPRELSLLHDRILRPKNVKSHLTVVPKYLLPNAAEVHHASLAEPVSRVRNIVESRMNKRDRFRLKHQRKLNNPLKLNRKPGPQIKKHRSKKQTRKRK</sequence>
<evidence type="ECO:0000256" key="1">
    <source>
        <dbReference type="ARBA" id="ARBA00012552"/>
    </source>
</evidence>
<dbReference type="InterPro" id="IPR014014">
    <property type="entry name" value="RNA_helicase_DEAD_Q_motif"/>
</dbReference>
<dbReference type="EC" id="3.6.4.13" evidence="1"/>
<dbReference type="PANTHER" id="PTHR47959:SF21">
    <property type="entry name" value="DEAD-BOX HELICASE 56"/>
    <property type="match status" value="1"/>
</dbReference>
<accession>A0A0H5QMT1</accession>
<evidence type="ECO:0000256" key="3">
    <source>
        <dbReference type="ARBA" id="ARBA00022801"/>
    </source>
</evidence>
<dbReference type="Gene3D" id="3.40.50.300">
    <property type="entry name" value="P-loop containing nucleotide triphosphate hydrolases"/>
    <property type="match status" value="2"/>
</dbReference>
<reference evidence="14" key="1">
    <citation type="submission" date="2015-04" db="EMBL/GenBank/DDBJ databases">
        <title>The genome sequence of the plant pathogenic Rhizarian Plasmodiophora brassicae reveals insights in its biotrophic life cycle and the origin of chitin synthesis.</title>
        <authorList>
            <person name="Schwelm A."/>
            <person name="Fogelqvist J."/>
            <person name="Knaust A."/>
            <person name="Julke S."/>
            <person name="Lilja T."/>
            <person name="Dhandapani V."/>
            <person name="Bonilla-Rosso G."/>
            <person name="Karlsson M."/>
            <person name="Shevchenko A."/>
            <person name="Choi S.R."/>
            <person name="Kim H.G."/>
            <person name="Park J.Y."/>
            <person name="Lim Y.P."/>
            <person name="Ludwig-Muller J."/>
            <person name="Dixelius C."/>
        </authorList>
    </citation>
    <scope>NUCLEOTIDE SEQUENCE</scope>
    <source>
        <tissue evidence="14">Potato root galls</tissue>
    </source>
</reference>
<feature type="domain" description="DEAD-box RNA helicase Q" evidence="13">
    <location>
        <begin position="3"/>
        <end position="31"/>
    </location>
</feature>
<dbReference type="CDD" id="cd18787">
    <property type="entry name" value="SF2_C_DEAD"/>
    <property type="match status" value="1"/>
</dbReference>
<dbReference type="SMART" id="SM00490">
    <property type="entry name" value="HELICc"/>
    <property type="match status" value="1"/>
</dbReference>
<dbReference type="InterPro" id="IPR011545">
    <property type="entry name" value="DEAD/DEAH_box_helicase_dom"/>
</dbReference>
<evidence type="ECO:0000259" key="13">
    <source>
        <dbReference type="PROSITE" id="PS51195"/>
    </source>
</evidence>
<dbReference type="InterPro" id="IPR001650">
    <property type="entry name" value="Helicase_C-like"/>
</dbReference>
<dbReference type="GO" id="GO:0005524">
    <property type="term" value="F:ATP binding"/>
    <property type="evidence" value="ECO:0007669"/>
    <property type="project" value="UniProtKB-KW"/>
</dbReference>
<dbReference type="PROSITE" id="PS51195">
    <property type="entry name" value="Q_MOTIF"/>
    <property type="match status" value="1"/>
</dbReference>
<evidence type="ECO:0000256" key="5">
    <source>
        <dbReference type="ARBA" id="ARBA00022840"/>
    </source>
</evidence>
<dbReference type="InterPro" id="IPR027417">
    <property type="entry name" value="P-loop_NTPase"/>
</dbReference>
<evidence type="ECO:0000256" key="7">
    <source>
        <dbReference type="ARBA" id="ARBA00038041"/>
    </source>
</evidence>
<evidence type="ECO:0000256" key="9">
    <source>
        <dbReference type="PROSITE-ProRule" id="PRU00552"/>
    </source>
</evidence>
<comment type="similarity">
    <text evidence="7">Belongs to the DEAD box helicase family. DDX56/DBP9 subfamily.</text>
</comment>
<organism evidence="14">
    <name type="scientific">Spongospora subterranea</name>
    <dbReference type="NCBI Taxonomy" id="70186"/>
    <lineage>
        <taxon>Eukaryota</taxon>
        <taxon>Sar</taxon>
        <taxon>Rhizaria</taxon>
        <taxon>Endomyxa</taxon>
        <taxon>Phytomyxea</taxon>
        <taxon>Plasmodiophorida</taxon>
        <taxon>Plasmodiophoridae</taxon>
        <taxon>Spongospora</taxon>
    </lineage>
</organism>
<keyword evidence="2" id="KW-0547">Nucleotide-binding</keyword>
<keyword evidence="5" id="KW-0067">ATP-binding</keyword>
<dbReference type="EMBL" id="HACM01002425">
    <property type="protein sequence ID" value="CRZ02867.1"/>
    <property type="molecule type" value="Transcribed_RNA"/>
</dbReference>
<comment type="catalytic activity">
    <reaction evidence="8">
        <text>ATP + H2O = ADP + phosphate + H(+)</text>
        <dbReference type="Rhea" id="RHEA:13065"/>
        <dbReference type="ChEBI" id="CHEBI:15377"/>
        <dbReference type="ChEBI" id="CHEBI:15378"/>
        <dbReference type="ChEBI" id="CHEBI:30616"/>
        <dbReference type="ChEBI" id="CHEBI:43474"/>
        <dbReference type="ChEBI" id="CHEBI:456216"/>
        <dbReference type="EC" id="3.6.4.13"/>
    </reaction>
</comment>
<evidence type="ECO:0000256" key="6">
    <source>
        <dbReference type="ARBA" id="ARBA00022884"/>
    </source>
</evidence>
<dbReference type="GO" id="GO:0005829">
    <property type="term" value="C:cytosol"/>
    <property type="evidence" value="ECO:0007669"/>
    <property type="project" value="TreeGrafter"/>
</dbReference>
<protein>
    <recommendedName>
        <fullName evidence="1">RNA helicase</fullName>
        <ecNumber evidence="1">3.6.4.13</ecNumber>
    </recommendedName>
</protein>